<dbReference type="InterPro" id="IPR029045">
    <property type="entry name" value="ClpP/crotonase-like_dom_sf"/>
</dbReference>
<dbReference type="Proteomes" id="UP000609530">
    <property type="component" value="Unassembled WGS sequence"/>
</dbReference>
<keyword evidence="3" id="KW-1185">Reference proteome</keyword>
<evidence type="ECO:0000313" key="2">
    <source>
        <dbReference type="EMBL" id="MBV4492219.1"/>
    </source>
</evidence>
<dbReference type="EMBL" id="JABWRZ020000001">
    <property type="protein sequence ID" value="MBV4492219.1"/>
    <property type="molecule type" value="Genomic_DNA"/>
</dbReference>
<dbReference type="PANTHER" id="PTHR35984">
    <property type="entry name" value="PERIPLASMIC SERINE PROTEASE"/>
    <property type="match status" value="1"/>
</dbReference>
<feature type="region of interest" description="Disordered" evidence="1">
    <location>
        <begin position="1"/>
        <end position="79"/>
    </location>
</feature>
<dbReference type="Pfam" id="PF01972">
    <property type="entry name" value="SDH_protease"/>
    <property type="match status" value="1"/>
</dbReference>
<evidence type="ECO:0000256" key="1">
    <source>
        <dbReference type="SAM" id="MobiDB-lite"/>
    </source>
</evidence>
<dbReference type="Gene3D" id="3.90.226.10">
    <property type="entry name" value="2-enoyl-CoA Hydratase, Chain A, domain 1"/>
    <property type="match status" value="1"/>
</dbReference>
<accession>A0ABS6QE37</accession>
<dbReference type="PANTHER" id="PTHR35984:SF1">
    <property type="entry name" value="PERIPLASMIC SERINE PROTEASE"/>
    <property type="match status" value="1"/>
</dbReference>
<dbReference type="RefSeq" id="WP_186678498.1">
    <property type="nucleotide sequence ID" value="NZ_JABWRZ020000001.1"/>
</dbReference>
<feature type="region of interest" description="Disordered" evidence="1">
    <location>
        <begin position="99"/>
        <end position="125"/>
    </location>
</feature>
<protein>
    <recommendedName>
        <fullName evidence="4">Serine dehydrogenase proteinase</fullName>
    </recommendedName>
</protein>
<reference evidence="2 3" key="1">
    <citation type="journal article" date="2020" name="Microorganisms">
        <title>Reliable Identification of Environmental Pseudomonas Isolates Using the rpoD Gene.</title>
        <authorList>
            <consortium name="The Broad Institute Genome Sequencing Platform"/>
            <person name="Girard L."/>
            <person name="Lood C."/>
            <person name="Rokni-Zadeh H."/>
            <person name="van Noort V."/>
            <person name="Lavigne R."/>
            <person name="De Mot R."/>
        </authorList>
    </citation>
    <scope>NUCLEOTIDE SEQUENCE [LARGE SCALE GENOMIC DNA]</scope>
    <source>
        <strain evidence="2 3">RD9SR1</strain>
    </source>
</reference>
<dbReference type="InterPro" id="IPR002825">
    <property type="entry name" value="Pept_S49_ser-pept_pro"/>
</dbReference>
<evidence type="ECO:0008006" key="4">
    <source>
        <dbReference type="Google" id="ProtNLM"/>
    </source>
</evidence>
<comment type="caution">
    <text evidence="2">The sequence shown here is derived from an EMBL/GenBank/DDBJ whole genome shotgun (WGS) entry which is preliminary data.</text>
</comment>
<sequence>MASEIESGDAKSEPLPPRDPAQTDPMPEKTVGGSGEFPPADGLESLVESPAYAEPEEGIASDDDKGETPGSDGDSLTHLRMPVSSAAIFEFLKTIRSRQSDGAEDDVANRIDPVPTPKPEPKSERKIRNLSYVSELVEKAPTDELLLAMIEKEISEIVSEHDVLDKFEVMFIYDHAPLNRTHASAMYQGLSICKKNKDVLVVLKSVGGKVEPAYLMSKLCNRFKKDKFFVVVPAEAKSAATLFALGADEIHMGAMSELGPIDPQINDYPALAFSSALEKIAQIAQLYPGASDMLARYLKDSGLNIQDLGHYDRITESSTQYAMRLLESKIEETEGAERVRDLASYFTNHYKDHNFVIDVEEAQKLLSKEVVKSETDIYHACHEVHRFIELAEFSLSVKGRAKKVVAMGRRFHLRTLDKTASQEKK</sequence>
<name>A0ABS6QE37_9PSED</name>
<organism evidence="2 3">
    <name type="scientific">Pseudomonas oryzicola</name>
    <dbReference type="NCBI Taxonomy" id="485876"/>
    <lineage>
        <taxon>Bacteria</taxon>
        <taxon>Pseudomonadati</taxon>
        <taxon>Pseudomonadota</taxon>
        <taxon>Gammaproteobacteria</taxon>
        <taxon>Pseudomonadales</taxon>
        <taxon>Pseudomonadaceae</taxon>
        <taxon>Pseudomonas</taxon>
    </lineage>
</organism>
<dbReference type="SUPFAM" id="SSF52096">
    <property type="entry name" value="ClpP/crotonase"/>
    <property type="match status" value="1"/>
</dbReference>
<evidence type="ECO:0000313" key="3">
    <source>
        <dbReference type="Proteomes" id="UP000609530"/>
    </source>
</evidence>
<proteinExistence type="predicted"/>
<gene>
    <name evidence="2" type="ORF">HU760_016645</name>
</gene>